<dbReference type="Pfam" id="PF08373">
    <property type="entry name" value="RAP"/>
    <property type="match status" value="1"/>
</dbReference>
<dbReference type="InterPro" id="IPR011335">
    <property type="entry name" value="Restrct_endonuc-II-like"/>
</dbReference>
<dbReference type="AlphaFoldDB" id="A0AAD9GE61"/>
<reference evidence="2" key="2">
    <citation type="submission" date="2021-05" db="EMBL/GenBank/DDBJ databases">
        <authorList>
            <person name="Pain A."/>
        </authorList>
    </citation>
    <scope>NUCLEOTIDE SEQUENCE</scope>
    <source>
        <strain evidence="2">1802A</strain>
    </source>
</reference>
<organism evidence="2 3">
    <name type="scientific">Babesia divergens</name>
    <dbReference type="NCBI Taxonomy" id="32595"/>
    <lineage>
        <taxon>Eukaryota</taxon>
        <taxon>Sar</taxon>
        <taxon>Alveolata</taxon>
        <taxon>Apicomplexa</taxon>
        <taxon>Aconoidasida</taxon>
        <taxon>Piroplasmida</taxon>
        <taxon>Babesiidae</taxon>
        <taxon>Babesia</taxon>
    </lineage>
</organism>
<dbReference type="Gene3D" id="3.40.960.10">
    <property type="entry name" value="VSR Endonuclease"/>
    <property type="match status" value="1"/>
</dbReference>
<dbReference type="Proteomes" id="UP001195914">
    <property type="component" value="Unassembled WGS sequence"/>
</dbReference>
<gene>
    <name evidence="2" type="ORF">X943_003951</name>
</gene>
<evidence type="ECO:0000313" key="2">
    <source>
        <dbReference type="EMBL" id="KAK1936510.1"/>
    </source>
</evidence>
<accession>A0AAD9GE61</accession>
<sequence length="417" mass="48076">MWKTRHLCTHVSKSGINVSGGTPARVAGILAANLKELKVKELVFAADTLARTSVNDLNFWSQLCDRIKQDLKTTNVADILKVVHALAKVPYKKVSFLNAVDRIVFQRHACIEARALMQYFIDSNRLNHLEPNTFKAVIGSKLNMLSEFHAFDLCFMLHIASKLQLLDPSILDNVSDELCNNSANYEYLCKDKLLVAMVIRSLAFLQQHNDLFKKLVYDRLPGCIYAFGAQEMCNVIFSLVVGLQDETYNPAILDIFRVLLDRVSDNLKDMVDIEVNQLAISLFHLRYKMPHFEDKYQMLLDNIIQLDLQFTPSTSKMQYKLSKLLDHLKVQYTAEKRIGPYVMDYVLPQLQIAIEVNGYSHFYHQSRDFNAITRLKYSIVESLGWKVLSVNYFDWKNRSRQNKLEYLSSAIHTLYQA</sequence>
<keyword evidence="3" id="KW-1185">Reference proteome</keyword>
<proteinExistence type="predicted"/>
<evidence type="ECO:0000259" key="1">
    <source>
        <dbReference type="PROSITE" id="PS51286"/>
    </source>
</evidence>
<dbReference type="PROSITE" id="PS51286">
    <property type="entry name" value="RAP"/>
    <property type="match status" value="1"/>
</dbReference>
<dbReference type="GO" id="GO:0006281">
    <property type="term" value="P:DNA repair"/>
    <property type="evidence" value="ECO:0007669"/>
    <property type="project" value="UniProtKB-ARBA"/>
</dbReference>
<comment type="caution">
    <text evidence="2">The sequence shown here is derived from an EMBL/GenBank/DDBJ whole genome shotgun (WGS) entry which is preliminary data.</text>
</comment>
<feature type="domain" description="RAP" evidence="1">
    <location>
        <begin position="352"/>
        <end position="409"/>
    </location>
</feature>
<dbReference type="SMART" id="SM00952">
    <property type="entry name" value="RAP"/>
    <property type="match status" value="1"/>
</dbReference>
<dbReference type="SUPFAM" id="SSF52980">
    <property type="entry name" value="Restriction endonuclease-like"/>
    <property type="match status" value="1"/>
</dbReference>
<dbReference type="EMBL" id="JAHBMH010000044">
    <property type="protein sequence ID" value="KAK1936510.1"/>
    <property type="molecule type" value="Genomic_DNA"/>
</dbReference>
<protein>
    <recommendedName>
        <fullName evidence="1">RAP domain-containing protein</fullName>
    </recommendedName>
</protein>
<reference evidence="2" key="1">
    <citation type="journal article" date="2014" name="Nucleic Acids Res.">
        <title>The evolutionary dynamics of variant antigen genes in Babesia reveal a history of genomic innovation underlying host-parasite interaction.</title>
        <authorList>
            <person name="Jackson A.P."/>
            <person name="Otto T.D."/>
            <person name="Darby A."/>
            <person name="Ramaprasad A."/>
            <person name="Xia D."/>
            <person name="Echaide I.E."/>
            <person name="Farber M."/>
            <person name="Gahlot S."/>
            <person name="Gamble J."/>
            <person name="Gupta D."/>
            <person name="Gupta Y."/>
            <person name="Jackson L."/>
            <person name="Malandrin L."/>
            <person name="Malas T.B."/>
            <person name="Moussa E."/>
            <person name="Nair M."/>
            <person name="Reid A.J."/>
            <person name="Sanders M."/>
            <person name="Sharma J."/>
            <person name="Tracey A."/>
            <person name="Quail M.A."/>
            <person name="Weir W."/>
            <person name="Wastling J.M."/>
            <person name="Hall N."/>
            <person name="Willadsen P."/>
            <person name="Lingelbach K."/>
            <person name="Shiels B."/>
            <person name="Tait A."/>
            <person name="Berriman M."/>
            <person name="Allred D.R."/>
            <person name="Pain A."/>
        </authorList>
    </citation>
    <scope>NUCLEOTIDE SEQUENCE</scope>
    <source>
        <strain evidence="2">1802A</strain>
    </source>
</reference>
<dbReference type="InterPro" id="IPR013584">
    <property type="entry name" value="RAP"/>
</dbReference>
<evidence type="ECO:0000313" key="3">
    <source>
        <dbReference type="Proteomes" id="UP001195914"/>
    </source>
</evidence>
<name>A0AAD9GE61_BABDI</name>